<feature type="transmembrane region" description="Helical" evidence="8">
    <location>
        <begin position="166"/>
        <end position="188"/>
    </location>
</feature>
<dbReference type="PANTHER" id="PTHR33908:SF11">
    <property type="entry name" value="MEMBRANE PROTEIN"/>
    <property type="match status" value="1"/>
</dbReference>
<organism evidence="10 11">
    <name type="scientific">Thiomicrorhabdus immobilis</name>
    <dbReference type="NCBI Taxonomy" id="2791037"/>
    <lineage>
        <taxon>Bacteria</taxon>
        <taxon>Pseudomonadati</taxon>
        <taxon>Pseudomonadota</taxon>
        <taxon>Gammaproteobacteria</taxon>
        <taxon>Thiotrichales</taxon>
        <taxon>Piscirickettsiaceae</taxon>
        <taxon>Thiomicrorhabdus</taxon>
    </lineage>
</organism>
<keyword evidence="7 8" id="KW-0472">Membrane</keyword>
<dbReference type="Proteomes" id="UP001054820">
    <property type="component" value="Chromosome"/>
</dbReference>
<feature type="transmembrane region" description="Helical" evidence="8">
    <location>
        <begin position="331"/>
        <end position="353"/>
    </location>
</feature>
<feature type="transmembrane region" description="Helical" evidence="8">
    <location>
        <begin position="21"/>
        <end position="40"/>
    </location>
</feature>
<evidence type="ECO:0000256" key="4">
    <source>
        <dbReference type="ARBA" id="ARBA00022679"/>
    </source>
</evidence>
<evidence type="ECO:0000256" key="2">
    <source>
        <dbReference type="ARBA" id="ARBA00022475"/>
    </source>
</evidence>
<feature type="transmembrane region" description="Helical" evidence="8">
    <location>
        <begin position="306"/>
        <end position="324"/>
    </location>
</feature>
<evidence type="ECO:0000256" key="6">
    <source>
        <dbReference type="ARBA" id="ARBA00022989"/>
    </source>
</evidence>
<reference evidence="10" key="1">
    <citation type="journal article" date="2022" name="Arch. Microbiol.">
        <title>Thiomicrorhabdus immobilis sp. nov., a mesophilic sulfur-oxidizing bacterium isolated from sediment of a brackish lake in northern Japan.</title>
        <authorList>
            <person name="Kojima H."/>
            <person name="Mochizuki J."/>
            <person name="Kanda M."/>
            <person name="Watanabe T."/>
            <person name="Fukui M."/>
        </authorList>
    </citation>
    <scope>NUCLEOTIDE SEQUENCE</scope>
    <source>
        <strain evidence="10">Am19</strain>
    </source>
</reference>
<feature type="domain" description="Glycosyltransferase RgtA/B/C/D-like" evidence="9">
    <location>
        <begin position="60"/>
        <end position="212"/>
    </location>
</feature>
<evidence type="ECO:0000259" key="9">
    <source>
        <dbReference type="Pfam" id="PF13231"/>
    </source>
</evidence>
<proteinExistence type="predicted"/>
<accession>A0ABM7MER1</accession>
<gene>
    <name evidence="10" type="ORF">THMIRHAM_17020</name>
</gene>
<keyword evidence="11" id="KW-1185">Reference proteome</keyword>
<dbReference type="Pfam" id="PF13231">
    <property type="entry name" value="PMT_2"/>
    <property type="match status" value="1"/>
</dbReference>
<keyword evidence="6 8" id="KW-1133">Transmembrane helix</keyword>
<feature type="transmembrane region" description="Helical" evidence="8">
    <location>
        <begin position="113"/>
        <end position="146"/>
    </location>
</feature>
<evidence type="ECO:0000313" key="10">
    <source>
        <dbReference type="EMBL" id="BCN93917.1"/>
    </source>
</evidence>
<dbReference type="EMBL" id="AP024202">
    <property type="protein sequence ID" value="BCN93917.1"/>
    <property type="molecule type" value="Genomic_DNA"/>
</dbReference>
<evidence type="ECO:0000256" key="3">
    <source>
        <dbReference type="ARBA" id="ARBA00022676"/>
    </source>
</evidence>
<sequence>MNMSKVSNLTAFWLTLSLPQKALLVAFILLKIALIVLLPLTGDEAYFITWGQNLSLGYYDHPPAVGWVLYFLSLVGDDLFWYRSFAFFSALLIAYLLYKLITLNDLVEKTTAIWVALAFLVSPISLMFVVTANDTVLVLFAVLGVYFFAKAIHMQSWLDTLLAGLFLGLAFLSKYFAAFMLIGLLAYALWFWRNINLKQLMLMVLMVALAVAENLYFNATHCWNNILFNFFSRTEESQFALHNVAAYVGMILLLLSPLGLWYLVQSKQHDLPAVSAFSNPKTLVLFAAIPLLVVLLLVSFTNTVGLHWPLISVTLLYVLYSGLSQGQLKKLFVFNAVFSNGVAVILLVALGFVNQLISPTQQHHVAVYTQSEKVCEYLPENTAFFTLGYSSQSALAYHCGNDNVHVFASVSKYGREDDKLTDFKALDGQSLTILITHEKEAAKISPYFQSMHVKPLKIDEQTTYYLIEGSGFNYALYRQQILTKVNDKFYTAPDWFPVIENGCGFKRKYGFE</sequence>
<dbReference type="InterPro" id="IPR038731">
    <property type="entry name" value="RgtA/B/C-like"/>
</dbReference>
<keyword evidence="3" id="KW-0328">Glycosyltransferase</keyword>
<evidence type="ECO:0000256" key="5">
    <source>
        <dbReference type="ARBA" id="ARBA00022692"/>
    </source>
</evidence>
<feature type="transmembrane region" description="Helical" evidence="8">
    <location>
        <begin position="283"/>
        <end position="300"/>
    </location>
</feature>
<comment type="subcellular location">
    <subcellularLocation>
        <location evidence="1">Cell membrane</location>
        <topology evidence="1">Multi-pass membrane protein</topology>
    </subcellularLocation>
</comment>
<dbReference type="InterPro" id="IPR050297">
    <property type="entry name" value="LipidA_mod_glycosyltrf_83"/>
</dbReference>
<evidence type="ECO:0000313" key="11">
    <source>
        <dbReference type="Proteomes" id="UP001054820"/>
    </source>
</evidence>
<feature type="transmembrane region" description="Helical" evidence="8">
    <location>
        <begin position="239"/>
        <end position="263"/>
    </location>
</feature>
<keyword evidence="5 8" id="KW-0812">Transmembrane</keyword>
<evidence type="ECO:0000256" key="1">
    <source>
        <dbReference type="ARBA" id="ARBA00004651"/>
    </source>
</evidence>
<name>A0ABM7MER1_9GAMM</name>
<evidence type="ECO:0000256" key="7">
    <source>
        <dbReference type="ARBA" id="ARBA00023136"/>
    </source>
</evidence>
<protein>
    <recommendedName>
        <fullName evidence="9">Glycosyltransferase RgtA/B/C/D-like domain-containing protein</fullName>
    </recommendedName>
</protein>
<evidence type="ECO:0000256" key="8">
    <source>
        <dbReference type="SAM" id="Phobius"/>
    </source>
</evidence>
<dbReference type="PANTHER" id="PTHR33908">
    <property type="entry name" value="MANNOSYLTRANSFERASE YKCB-RELATED"/>
    <property type="match status" value="1"/>
</dbReference>
<feature type="transmembrane region" description="Helical" evidence="8">
    <location>
        <begin position="80"/>
        <end position="101"/>
    </location>
</feature>
<keyword evidence="2" id="KW-1003">Cell membrane</keyword>
<feature type="transmembrane region" description="Helical" evidence="8">
    <location>
        <begin position="200"/>
        <end position="219"/>
    </location>
</feature>
<keyword evidence="4" id="KW-0808">Transferase</keyword>